<organism evidence="6 7">
    <name type="scientific">Ceratodon purpureus</name>
    <name type="common">Fire moss</name>
    <name type="synonym">Dicranum purpureum</name>
    <dbReference type="NCBI Taxonomy" id="3225"/>
    <lineage>
        <taxon>Eukaryota</taxon>
        <taxon>Viridiplantae</taxon>
        <taxon>Streptophyta</taxon>
        <taxon>Embryophyta</taxon>
        <taxon>Bryophyta</taxon>
        <taxon>Bryophytina</taxon>
        <taxon>Bryopsida</taxon>
        <taxon>Dicranidae</taxon>
        <taxon>Pseudoditrichales</taxon>
        <taxon>Ditrichaceae</taxon>
        <taxon>Ceratodon</taxon>
    </lineage>
</organism>
<dbReference type="GO" id="GO:0003755">
    <property type="term" value="F:peptidyl-prolyl cis-trans isomerase activity"/>
    <property type="evidence" value="ECO:0007669"/>
    <property type="project" value="UniProtKB-KW"/>
</dbReference>
<protein>
    <recommendedName>
        <fullName evidence="2">peptidylprolyl isomerase</fullName>
        <ecNumber evidence="2">5.2.1.8</ecNumber>
    </recommendedName>
</protein>
<evidence type="ECO:0000256" key="3">
    <source>
        <dbReference type="ARBA" id="ARBA00023110"/>
    </source>
</evidence>
<name>A0A8T0H5R8_CERPU</name>
<proteinExistence type="predicted"/>
<keyword evidence="3" id="KW-0697">Rotamase</keyword>
<evidence type="ECO:0000313" key="7">
    <source>
        <dbReference type="Proteomes" id="UP000822688"/>
    </source>
</evidence>
<dbReference type="Proteomes" id="UP000822688">
    <property type="component" value="Chromosome 7"/>
</dbReference>
<dbReference type="InterPro" id="IPR043323">
    <property type="entry name" value="PIN4"/>
</dbReference>
<evidence type="ECO:0000313" key="6">
    <source>
        <dbReference type="EMBL" id="KAG0567276.1"/>
    </source>
</evidence>
<sequence>MAVVKEKQESVRETTAKKEETFIKSFRNDIVIEIEEFKERQAVHPSQDRHGTMEPGPLKTRPPGMAEENKQYMIRKACENACVDANDEKYKHDSYSEHDMRADEARRRGSHFRDLLIRPVHLSELEQNRKWARSTLYGGALDVGAGARLEPENSHTGKFSQERTKSFMDRRKTSVSFSEGVHRKSSANAVAFNRQSIMTQRRGKNMVQIDQEQSIQARRESRMDAMGTCTYVKVRHILSDKQGVMADVYNQLQKGWLAFGNKVPPKDFGKMKWLTSCLSIYMHSLQRSFQCVRRQSMEAIWDGLLVLKLAHQGLSKRLHSPLLLALAALSSNLRKSLCQLTPIVVWNTVRVLLSL</sequence>
<reference evidence="6" key="1">
    <citation type="submission" date="2020-06" db="EMBL/GenBank/DDBJ databases">
        <title>WGS assembly of Ceratodon purpureus strain R40.</title>
        <authorList>
            <person name="Carey S.B."/>
            <person name="Jenkins J."/>
            <person name="Shu S."/>
            <person name="Lovell J.T."/>
            <person name="Sreedasyam A."/>
            <person name="Maumus F."/>
            <person name="Tiley G.P."/>
            <person name="Fernandez-Pozo N."/>
            <person name="Barry K."/>
            <person name="Chen C."/>
            <person name="Wang M."/>
            <person name="Lipzen A."/>
            <person name="Daum C."/>
            <person name="Saski C.A."/>
            <person name="Payton A.C."/>
            <person name="Mcbreen J.C."/>
            <person name="Conrad R.E."/>
            <person name="Kollar L.M."/>
            <person name="Olsson S."/>
            <person name="Huttunen S."/>
            <person name="Landis J.B."/>
            <person name="Wickett N.J."/>
            <person name="Johnson M.G."/>
            <person name="Rensing S.A."/>
            <person name="Grimwood J."/>
            <person name="Schmutz J."/>
            <person name="Mcdaniel S.F."/>
        </authorList>
    </citation>
    <scope>NUCLEOTIDE SEQUENCE</scope>
    <source>
        <strain evidence="6">R40</strain>
    </source>
</reference>
<accession>A0A8T0H5R8</accession>
<dbReference type="GO" id="GO:0006364">
    <property type="term" value="P:rRNA processing"/>
    <property type="evidence" value="ECO:0007669"/>
    <property type="project" value="InterPro"/>
</dbReference>
<evidence type="ECO:0000256" key="1">
    <source>
        <dbReference type="ARBA" id="ARBA00000971"/>
    </source>
</evidence>
<dbReference type="EC" id="5.2.1.8" evidence="2"/>
<evidence type="ECO:0000256" key="2">
    <source>
        <dbReference type="ARBA" id="ARBA00013194"/>
    </source>
</evidence>
<feature type="region of interest" description="Disordered" evidence="5">
    <location>
        <begin position="38"/>
        <end position="64"/>
    </location>
</feature>
<comment type="caution">
    <text evidence="6">The sequence shown here is derived from an EMBL/GenBank/DDBJ whole genome shotgun (WGS) entry which is preliminary data.</text>
</comment>
<evidence type="ECO:0000256" key="5">
    <source>
        <dbReference type="SAM" id="MobiDB-lite"/>
    </source>
</evidence>
<dbReference type="PANTHER" id="PTHR45995">
    <property type="match status" value="1"/>
</dbReference>
<keyword evidence="4" id="KW-0413">Isomerase</keyword>
<dbReference type="EMBL" id="CM026428">
    <property type="protein sequence ID" value="KAG0567276.1"/>
    <property type="molecule type" value="Genomic_DNA"/>
</dbReference>
<keyword evidence="7" id="KW-1185">Reference proteome</keyword>
<feature type="compositionally biased region" description="Basic and acidic residues" evidence="5">
    <location>
        <begin position="38"/>
        <end position="52"/>
    </location>
</feature>
<dbReference type="AlphaFoldDB" id="A0A8T0H5R8"/>
<dbReference type="GO" id="GO:0003677">
    <property type="term" value="F:DNA binding"/>
    <property type="evidence" value="ECO:0007669"/>
    <property type="project" value="InterPro"/>
</dbReference>
<gene>
    <name evidence="6" type="ORF">KC19_7G123100</name>
</gene>
<evidence type="ECO:0000256" key="4">
    <source>
        <dbReference type="ARBA" id="ARBA00023235"/>
    </source>
</evidence>
<comment type="catalytic activity">
    <reaction evidence="1">
        <text>[protein]-peptidylproline (omega=180) = [protein]-peptidylproline (omega=0)</text>
        <dbReference type="Rhea" id="RHEA:16237"/>
        <dbReference type="Rhea" id="RHEA-COMP:10747"/>
        <dbReference type="Rhea" id="RHEA-COMP:10748"/>
        <dbReference type="ChEBI" id="CHEBI:83833"/>
        <dbReference type="ChEBI" id="CHEBI:83834"/>
        <dbReference type="EC" id="5.2.1.8"/>
    </reaction>
</comment>